<dbReference type="RefSeq" id="WP_161048978.1">
    <property type="nucleotide sequence ID" value="NZ_WWCR01000002.1"/>
</dbReference>
<feature type="transmembrane region" description="Helical" evidence="2">
    <location>
        <begin position="121"/>
        <end position="143"/>
    </location>
</feature>
<gene>
    <name evidence="3" type="ORF">GTP56_03220</name>
</gene>
<evidence type="ECO:0000313" key="3">
    <source>
        <dbReference type="EMBL" id="MYM71205.1"/>
    </source>
</evidence>
<feature type="compositionally biased region" description="Low complexity" evidence="1">
    <location>
        <begin position="83"/>
        <end position="94"/>
    </location>
</feature>
<reference evidence="3 4" key="1">
    <citation type="submission" date="2019-12" db="EMBL/GenBank/DDBJ databases">
        <title>Novel species isolated from a subtropical stream in China.</title>
        <authorList>
            <person name="Lu H."/>
        </authorList>
    </citation>
    <scope>NUCLEOTIDE SEQUENCE [LARGE SCALE GENOMIC DNA]</scope>
    <source>
        <strain evidence="3 4">FT134W</strain>
    </source>
</reference>
<name>A0A7X4GWX1_9BURK</name>
<evidence type="ECO:0000313" key="4">
    <source>
        <dbReference type="Proteomes" id="UP000469734"/>
    </source>
</evidence>
<feature type="region of interest" description="Disordered" evidence="1">
    <location>
        <begin position="67"/>
        <end position="109"/>
    </location>
</feature>
<keyword evidence="2" id="KW-1133">Transmembrane helix</keyword>
<protein>
    <submittedName>
        <fullName evidence="3">Uncharacterized protein</fullName>
    </submittedName>
</protein>
<dbReference type="EMBL" id="WWCR01000002">
    <property type="protein sequence ID" value="MYM71205.1"/>
    <property type="molecule type" value="Genomic_DNA"/>
</dbReference>
<dbReference type="Proteomes" id="UP000469734">
    <property type="component" value="Unassembled WGS sequence"/>
</dbReference>
<keyword evidence="2" id="KW-0812">Transmembrane</keyword>
<evidence type="ECO:0000256" key="2">
    <source>
        <dbReference type="SAM" id="Phobius"/>
    </source>
</evidence>
<proteinExistence type="predicted"/>
<keyword evidence="2" id="KW-0472">Membrane</keyword>
<accession>A0A7X4GWX1</accession>
<feature type="compositionally biased region" description="Basic and acidic residues" evidence="1">
    <location>
        <begin position="73"/>
        <end position="82"/>
    </location>
</feature>
<evidence type="ECO:0000256" key="1">
    <source>
        <dbReference type="SAM" id="MobiDB-lite"/>
    </source>
</evidence>
<sequence>MDQQKLRSLVFEKTGVKIDLDDPVFALVALNEAVLEETVERHVARIDAASQELAQQARLAGGANAVAHGSQRAAHEAAHDAPAHGSHGAAHAPGYVPTPAAGPVRPIATHSPAITPRELRLLAAAAGIALISALVVLGGQAAFRKPAPALSAEQAQALQRADKLEKALQNLDPKLRAQLPADLQK</sequence>
<dbReference type="AlphaFoldDB" id="A0A7X4GWX1"/>
<organism evidence="3 4">
    <name type="scientific">Duganella margarita</name>
    <dbReference type="NCBI Taxonomy" id="2692170"/>
    <lineage>
        <taxon>Bacteria</taxon>
        <taxon>Pseudomonadati</taxon>
        <taxon>Pseudomonadota</taxon>
        <taxon>Betaproteobacteria</taxon>
        <taxon>Burkholderiales</taxon>
        <taxon>Oxalobacteraceae</taxon>
        <taxon>Telluria group</taxon>
        <taxon>Duganella</taxon>
    </lineage>
</organism>
<comment type="caution">
    <text evidence="3">The sequence shown here is derived from an EMBL/GenBank/DDBJ whole genome shotgun (WGS) entry which is preliminary data.</text>
</comment>